<keyword evidence="3" id="KW-0862">Zinc</keyword>
<dbReference type="Gene3D" id="2.170.270.10">
    <property type="entry name" value="SET domain"/>
    <property type="match status" value="1"/>
</dbReference>
<feature type="domain" description="SET" evidence="5">
    <location>
        <begin position="12"/>
        <end position="202"/>
    </location>
</feature>
<evidence type="ECO:0000256" key="2">
    <source>
        <dbReference type="ARBA" id="ARBA00022771"/>
    </source>
</evidence>
<dbReference type="InParanoid" id="A0A7M7PQQ9"/>
<dbReference type="OMA" id="FEAFAKX"/>
<dbReference type="Gene3D" id="1.10.220.160">
    <property type="match status" value="1"/>
</dbReference>
<dbReference type="InterPro" id="IPR046341">
    <property type="entry name" value="SET_dom_sf"/>
</dbReference>
<dbReference type="Gene3D" id="6.10.140.2220">
    <property type="match status" value="1"/>
</dbReference>
<proteinExistence type="predicted"/>
<dbReference type="PANTHER" id="PTHR12197">
    <property type="entry name" value="HISTONE-LYSINE N-METHYLTRANSFERASE SMYD"/>
    <property type="match status" value="1"/>
</dbReference>
<dbReference type="InterPro" id="IPR001214">
    <property type="entry name" value="SET_dom"/>
</dbReference>
<name>A0A7M7PQQ9_STRPU</name>
<reference evidence="7" key="2">
    <citation type="submission" date="2021-01" db="UniProtKB">
        <authorList>
            <consortium name="EnsemblMetazoa"/>
        </authorList>
    </citation>
    <scope>IDENTIFICATION</scope>
</reference>
<evidence type="ECO:0000259" key="6">
    <source>
        <dbReference type="PROSITE" id="PS50865"/>
    </source>
</evidence>
<evidence type="ECO:0000256" key="4">
    <source>
        <dbReference type="PROSITE-ProRule" id="PRU00134"/>
    </source>
</evidence>
<sequence length="404" mass="46222">MEEKEMEEGGRGEMKVASSTLKKCLSCKCVSYCNKSCQKEDWTRCHKQDCKALKRIHPKVPGDLVQLLSQVIRKQRKSAPCTTDDEDYFPTTVDQLESHHEKLTDTRRNEFENLLFPLKQFIEPDVFAEPSSLLKIFGAANCNNFTLCDNDLNFVAIGIYLRASMANHSCDYNCVVVYDERKLQLRTIKDVKEGEECTIGYLSVMEPAKERQAELEEEYHFTCECVKCVEEINALGPGDGLGELELRGLKKSLEKMQAAENSQDILLLELCKPYLKPMDLSSSIPANHHLLMKVRFRAFGVYMLSQEFDKAAEIGKLNTEPYRFHYGPYSPGLGLYLLRIGKLLLSLKRIPEARKYLTEALSVLEVTHGPHHSLMKTESMQELLLRCRFPEGHPIWLNNSRISL</sequence>
<feature type="domain" description="MYND-type" evidence="6">
    <location>
        <begin position="10"/>
        <end position="50"/>
    </location>
</feature>
<dbReference type="GO" id="GO:0008270">
    <property type="term" value="F:zinc ion binding"/>
    <property type="evidence" value="ECO:0007669"/>
    <property type="project" value="UniProtKB-KW"/>
</dbReference>
<dbReference type="Pfam" id="PF01753">
    <property type="entry name" value="zf-MYND"/>
    <property type="match status" value="1"/>
</dbReference>
<dbReference type="EnsemblMetazoa" id="XM_030997191">
    <property type="protein sequence ID" value="XP_030853051"/>
    <property type="gene ID" value="LOC105441375"/>
</dbReference>
<dbReference type="GeneID" id="105441375"/>
<dbReference type="InterPro" id="IPR011990">
    <property type="entry name" value="TPR-like_helical_dom_sf"/>
</dbReference>
<protein>
    <submittedName>
        <fullName evidence="7">Uncharacterized protein</fullName>
    </submittedName>
</protein>
<dbReference type="GO" id="GO:0005634">
    <property type="term" value="C:nucleus"/>
    <property type="evidence" value="ECO:0000318"/>
    <property type="project" value="GO_Central"/>
</dbReference>
<keyword evidence="2 4" id="KW-0863">Zinc-finger</keyword>
<dbReference type="SUPFAM" id="SSF82199">
    <property type="entry name" value="SET domain"/>
    <property type="match status" value="1"/>
</dbReference>
<accession>A0A7M7PQQ9</accession>
<dbReference type="SUPFAM" id="SSF144232">
    <property type="entry name" value="HIT/MYND zinc finger-like"/>
    <property type="match status" value="1"/>
</dbReference>
<dbReference type="Gene3D" id="1.25.40.10">
    <property type="entry name" value="Tetratricopeptide repeat domain"/>
    <property type="match status" value="1"/>
</dbReference>
<dbReference type="InterPro" id="IPR050869">
    <property type="entry name" value="H3K4_H4K5_MeTrfase"/>
</dbReference>
<dbReference type="Proteomes" id="UP000007110">
    <property type="component" value="Unassembled WGS sequence"/>
</dbReference>
<evidence type="ECO:0000259" key="5">
    <source>
        <dbReference type="PROSITE" id="PS50280"/>
    </source>
</evidence>
<dbReference type="PROSITE" id="PS50865">
    <property type="entry name" value="ZF_MYND_2"/>
    <property type="match status" value="1"/>
</dbReference>
<evidence type="ECO:0000256" key="3">
    <source>
        <dbReference type="ARBA" id="ARBA00022833"/>
    </source>
</evidence>
<organism evidence="7 8">
    <name type="scientific">Strongylocentrotus purpuratus</name>
    <name type="common">Purple sea urchin</name>
    <dbReference type="NCBI Taxonomy" id="7668"/>
    <lineage>
        <taxon>Eukaryota</taxon>
        <taxon>Metazoa</taxon>
        <taxon>Echinodermata</taxon>
        <taxon>Eleutherozoa</taxon>
        <taxon>Echinozoa</taxon>
        <taxon>Echinoidea</taxon>
        <taxon>Euechinoidea</taxon>
        <taxon>Echinacea</taxon>
        <taxon>Camarodonta</taxon>
        <taxon>Echinidea</taxon>
        <taxon>Strongylocentrotidae</taxon>
        <taxon>Strongylocentrotus</taxon>
    </lineage>
</organism>
<dbReference type="KEGG" id="spu:105441375"/>
<evidence type="ECO:0000256" key="1">
    <source>
        <dbReference type="ARBA" id="ARBA00022723"/>
    </source>
</evidence>
<dbReference type="Pfam" id="PF00856">
    <property type="entry name" value="SET"/>
    <property type="match status" value="1"/>
</dbReference>
<dbReference type="RefSeq" id="XP_030853051.1">
    <property type="nucleotide sequence ID" value="XM_030997191.1"/>
</dbReference>
<reference evidence="8" key="1">
    <citation type="submission" date="2015-02" db="EMBL/GenBank/DDBJ databases">
        <title>Genome sequencing for Strongylocentrotus purpuratus.</title>
        <authorList>
            <person name="Murali S."/>
            <person name="Liu Y."/>
            <person name="Vee V."/>
            <person name="English A."/>
            <person name="Wang M."/>
            <person name="Skinner E."/>
            <person name="Han Y."/>
            <person name="Muzny D.M."/>
            <person name="Worley K.C."/>
            <person name="Gibbs R.A."/>
        </authorList>
    </citation>
    <scope>NUCLEOTIDE SEQUENCE</scope>
</reference>
<keyword evidence="8" id="KW-1185">Reference proteome</keyword>
<dbReference type="AlphaFoldDB" id="A0A7M7PQQ9"/>
<dbReference type="InterPro" id="IPR002893">
    <property type="entry name" value="Znf_MYND"/>
</dbReference>
<evidence type="ECO:0000313" key="8">
    <source>
        <dbReference type="Proteomes" id="UP000007110"/>
    </source>
</evidence>
<dbReference type="PROSITE" id="PS50280">
    <property type="entry name" value="SET"/>
    <property type="match status" value="1"/>
</dbReference>
<dbReference type="OrthoDB" id="265717at2759"/>
<dbReference type="PANTHER" id="PTHR12197:SF251">
    <property type="entry name" value="EG:BACR7C10.4 PROTEIN"/>
    <property type="match status" value="1"/>
</dbReference>
<evidence type="ECO:0000313" key="7">
    <source>
        <dbReference type="EnsemblMetazoa" id="XP_030853051"/>
    </source>
</evidence>
<keyword evidence="1" id="KW-0479">Metal-binding</keyword>